<feature type="domain" description="Glycosyl transferase family 1" evidence="3">
    <location>
        <begin position="194"/>
        <end position="333"/>
    </location>
</feature>
<dbReference type="Proteomes" id="UP001526246">
    <property type="component" value="Unassembled WGS sequence"/>
</dbReference>
<dbReference type="InterPro" id="IPR028098">
    <property type="entry name" value="Glyco_trans_4-like_N"/>
</dbReference>
<organism evidence="5 6">
    <name type="scientific">Sphingomonas arvum</name>
    <dbReference type="NCBI Taxonomy" id="2992113"/>
    <lineage>
        <taxon>Bacteria</taxon>
        <taxon>Pseudomonadati</taxon>
        <taxon>Pseudomonadota</taxon>
        <taxon>Alphaproteobacteria</taxon>
        <taxon>Sphingomonadales</taxon>
        <taxon>Sphingomonadaceae</taxon>
        <taxon>Sphingomonas</taxon>
    </lineage>
</organism>
<dbReference type="CDD" id="cd03801">
    <property type="entry name" value="GT4_PimA-like"/>
    <property type="match status" value="1"/>
</dbReference>
<dbReference type="InterPro" id="IPR004629">
    <property type="entry name" value="WecG_TagA_CpsF"/>
</dbReference>
<dbReference type="RefSeq" id="WP_264880394.1">
    <property type="nucleotide sequence ID" value="NZ_JAPDOB010000001.1"/>
</dbReference>
<reference evidence="5 6" key="1">
    <citation type="submission" date="2022-10" db="EMBL/GenBank/DDBJ databases">
        <title>Sphingomonas sp.</title>
        <authorList>
            <person name="Jin C."/>
        </authorList>
    </citation>
    <scope>NUCLEOTIDE SEQUENCE [LARGE SCALE GENOMIC DNA]</scope>
    <source>
        <strain evidence="5 6">BN140010</strain>
    </source>
</reference>
<dbReference type="PANTHER" id="PTHR34136">
    <property type="match status" value="1"/>
</dbReference>
<proteinExistence type="predicted"/>
<dbReference type="EMBL" id="JAPDOB010000001">
    <property type="protein sequence ID" value="MCW3796570.1"/>
    <property type="molecule type" value="Genomic_DNA"/>
</dbReference>
<dbReference type="Pfam" id="PF13439">
    <property type="entry name" value="Glyco_transf_4"/>
    <property type="match status" value="1"/>
</dbReference>
<evidence type="ECO:0000259" key="3">
    <source>
        <dbReference type="Pfam" id="PF00534"/>
    </source>
</evidence>
<dbReference type="NCBIfam" id="TIGR00696">
    <property type="entry name" value="wecG_tagA_cpsF"/>
    <property type="match status" value="1"/>
</dbReference>
<dbReference type="InterPro" id="IPR001296">
    <property type="entry name" value="Glyco_trans_1"/>
</dbReference>
<dbReference type="PANTHER" id="PTHR34136:SF1">
    <property type="entry name" value="UDP-N-ACETYL-D-MANNOSAMINURONIC ACID TRANSFERASE"/>
    <property type="match status" value="1"/>
</dbReference>
<sequence>MSSQDRLNIIHVIRQFHPGIGGMENYLEQLATRQAAEGHHVRVVTLNRIFDDPAHRVLPAHETWRGVEIVRVPFTGSRRYPVAPGVLKTLGGADIVHVHGVDFFVDYLAATRAVHRKPLVLTTHGGFFHTSFARGLKQVYLATVTRASLSQFAAVIACSAEDERLFKDVAGPRLTLIPNPVDIDKFEGLADFASDTIIYFGRLAPNKEVPALIDWFAGLAREEPAARLIVAGKPMGVDADALRAHAAELGLGDRFELHETPSDDEMKALIRRSGSYACASSYEGFGLAAVEAASAGLFPILSDIPPFADTLDRLGYGLLVDFGDAGSWSASYAEWRTAHTRFRSHFSADMVREAVSSFDWSTAVPRFEAIYREVLGDTSRLIGGVRVDVLDRDAAVRTILDGVERRAAMPITFCNAHTVNLARRDAKFRDLLRGFMVLNDGVGLDVASRTLFGEAFPENLNGTDFTPHLLGAAGRPLSVYLVGSKPGVAEDAAQVIAARYPHVAVVGTRDGFFRANEEHALLEDIRRSGADLVLAAMGQPVQEAWASRAAGQLSRPVLCVGALLDFLAERVPRAPERVRRLRLEWAYRLAQEPRRLASRYLVGNATFLGGVLKQKLIGTRI</sequence>
<gene>
    <name evidence="5" type="ORF">OMW55_01940</name>
</gene>
<dbReference type="Gene3D" id="3.40.50.2000">
    <property type="entry name" value="Glycogen Phosphorylase B"/>
    <property type="match status" value="2"/>
</dbReference>
<comment type="caution">
    <text evidence="5">The sequence shown here is derived from an EMBL/GenBank/DDBJ whole genome shotgun (WGS) entry which is preliminary data.</text>
</comment>
<keyword evidence="6" id="KW-1185">Reference proteome</keyword>
<feature type="domain" description="Glycosyltransferase subfamily 4-like N-terminal" evidence="4">
    <location>
        <begin position="20"/>
        <end position="184"/>
    </location>
</feature>
<protein>
    <submittedName>
        <fullName evidence="5">WecB/TagA/CpsF family glycosyltransferase</fullName>
    </submittedName>
</protein>
<name>A0ABT3JCS9_9SPHN</name>
<dbReference type="SUPFAM" id="SSF53756">
    <property type="entry name" value="UDP-Glycosyltransferase/glycogen phosphorylase"/>
    <property type="match status" value="1"/>
</dbReference>
<evidence type="ECO:0000313" key="5">
    <source>
        <dbReference type="EMBL" id="MCW3796570.1"/>
    </source>
</evidence>
<evidence type="ECO:0000259" key="4">
    <source>
        <dbReference type="Pfam" id="PF13439"/>
    </source>
</evidence>
<dbReference type="Pfam" id="PF03808">
    <property type="entry name" value="Glyco_tran_WecG"/>
    <property type="match status" value="1"/>
</dbReference>
<accession>A0ABT3JCS9</accession>
<keyword evidence="1" id="KW-0328">Glycosyltransferase</keyword>
<keyword evidence="2" id="KW-0808">Transferase</keyword>
<evidence type="ECO:0000256" key="2">
    <source>
        <dbReference type="ARBA" id="ARBA00022679"/>
    </source>
</evidence>
<dbReference type="CDD" id="cd06533">
    <property type="entry name" value="Glyco_transf_WecG_TagA"/>
    <property type="match status" value="1"/>
</dbReference>
<evidence type="ECO:0000256" key="1">
    <source>
        <dbReference type="ARBA" id="ARBA00022676"/>
    </source>
</evidence>
<evidence type="ECO:0000313" key="6">
    <source>
        <dbReference type="Proteomes" id="UP001526246"/>
    </source>
</evidence>
<dbReference type="Pfam" id="PF00534">
    <property type="entry name" value="Glycos_transf_1"/>
    <property type="match status" value="1"/>
</dbReference>